<dbReference type="Proteomes" id="UP000749559">
    <property type="component" value="Unassembled WGS sequence"/>
</dbReference>
<accession>A0A8S4MZV4</accession>
<proteinExistence type="inferred from homology"/>
<dbReference type="OrthoDB" id="2139606at2759"/>
<organism evidence="12 13">
    <name type="scientific">Owenia fusiformis</name>
    <name type="common">Polychaete worm</name>
    <dbReference type="NCBI Taxonomy" id="6347"/>
    <lineage>
        <taxon>Eukaryota</taxon>
        <taxon>Metazoa</taxon>
        <taxon>Spiralia</taxon>
        <taxon>Lophotrochozoa</taxon>
        <taxon>Annelida</taxon>
        <taxon>Polychaeta</taxon>
        <taxon>Sedentaria</taxon>
        <taxon>Canalipalpata</taxon>
        <taxon>Sabellida</taxon>
        <taxon>Oweniida</taxon>
        <taxon>Oweniidae</taxon>
        <taxon>Owenia</taxon>
    </lineage>
</organism>
<keyword evidence="4" id="KW-0808">Transferase</keyword>
<feature type="transmembrane region" description="Helical" evidence="11">
    <location>
        <begin position="23"/>
        <end position="44"/>
    </location>
</feature>
<evidence type="ECO:0000256" key="7">
    <source>
        <dbReference type="ARBA" id="ARBA00022989"/>
    </source>
</evidence>
<evidence type="ECO:0000256" key="1">
    <source>
        <dbReference type="ARBA" id="ARBA00004323"/>
    </source>
</evidence>
<keyword evidence="10" id="KW-0325">Glycoprotein</keyword>
<dbReference type="EC" id="2.4.1.-" evidence="11"/>
<keyword evidence="7 11" id="KW-1133">Transmembrane helix</keyword>
<evidence type="ECO:0000256" key="6">
    <source>
        <dbReference type="ARBA" id="ARBA00022968"/>
    </source>
</evidence>
<dbReference type="GO" id="GO:0006493">
    <property type="term" value="P:protein O-linked glycosylation"/>
    <property type="evidence" value="ECO:0007669"/>
    <property type="project" value="TreeGrafter"/>
</dbReference>
<evidence type="ECO:0000313" key="12">
    <source>
        <dbReference type="EMBL" id="CAH1774507.1"/>
    </source>
</evidence>
<dbReference type="GO" id="GO:0016758">
    <property type="term" value="F:hexosyltransferase activity"/>
    <property type="evidence" value="ECO:0007669"/>
    <property type="project" value="InterPro"/>
</dbReference>
<dbReference type="AlphaFoldDB" id="A0A8S4MZV4"/>
<dbReference type="PANTHER" id="PTHR11214">
    <property type="entry name" value="BETA-1,3-N-ACETYLGLUCOSAMINYLTRANSFERASE"/>
    <property type="match status" value="1"/>
</dbReference>
<dbReference type="EMBL" id="CAIIXF020000001">
    <property type="protein sequence ID" value="CAH1774507.1"/>
    <property type="molecule type" value="Genomic_DNA"/>
</dbReference>
<dbReference type="Pfam" id="PF01762">
    <property type="entry name" value="Galactosyl_T"/>
    <property type="match status" value="1"/>
</dbReference>
<gene>
    <name evidence="12" type="ORF">OFUS_LOCUS1949</name>
</gene>
<protein>
    <recommendedName>
        <fullName evidence="11">Hexosyltransferase</fullName>
        <ecNumber evidence="11">2.4.1.-</ecNumber>
    </recommendedName>
</protein>
<evidence type="ECO:0000256" key="3">
    <source>
        <dbReference type="ARBA" id="ARBA00022676"/>
    </source>
</evidence>
<evidence type="ECO:0000256" key="8">
    <source>
        <dbReference type="ARBA" id="ARBA00023034"/>
    </source>
</evidence>
<dbReference type="PANTHER" id="PTHR11214:SF314">
    <property type="entry name" value="HEXOSYLTRANSFERASE"/>
    <property type="match status" value="1"/>
</dbReference>
<keyword evidence="8 11" id="KW-0333">Golgi apparatus</keyword>
<evidence type="ECO:0000256" key="11">
    <source>
        <dbReference type="RuleBase" id="RU363063"/>
    </source>
</evidence>
<keyword evidence="13" id="KW-1185">Reference proteome</keyword>
<dbReference type="InterPro" id="IPR002659">
    <property type="entry name" value="Glyco_trans_31"/>
</dbReference>
<evidence type="ECO:0000256" key="4">
    <source>
        <dbReference type="ARBA" id="ARBA00022679"/>
    </source>
</evidence>
<keyword evidence="3 11" id="KW-0328">Glycosyltransferase</keyword>
<keyword evidence="6 11" id="KW-0735">Signal-anchor</keyword>
<keyword evidence="9 11" id="KW-0472">Membrane</keyword>
<evidence type="ECO:0000256" key="10">
    <source>
        <dbReference type="ARBA" id="ARBA00023180"/>
    </source>
</evidence>
<comment type="similarity">
    <text evidence="2 11">Belongs to the glycosyltransferase 31 family.</text>
</comment>
<evidence type="ECO:0000256" key="9">
    <source>
        <dbReference type="ARBA" id="ARBA00023136"/>
    </source>
</evidence>
<keyword evidence="5 11" id="KW-0812">Transmembrane</keyword>
<evidence type="ECO:0000256" key="2">
    <source>
        <dbReference type="ARBA" id="ARBA00008661"/>
    </source>
</evidence>
<dbReference type="Gene3D" id="3.90.550.50">
    <property type="match status" value="1"/>
</dbReference>
<evidence type="ECO:0000313" key="13">
    <source>
        <dbReference type="Proteomes" id="UP000749559"/>
    </source>
</evidence>
<dbReference type="FunFam" id="3.90.550.50:FF:000001">
    <property type="entry name" value="Hexosyltransferase"/>
    <property type="match status" value="1"/>
</dbReference>
<reference evidence="12" key="1">
    <citation type="submission" date="2022-03" db="EMBL/GenBank/DDBJ databases">
        <authorList>
            <person name="Martin C."/>
        </authorList>
    </citation>
    <scope>NUCLEOTIDE SEQUENCE</scope>
</reference>
<comment type="subcellular location">
    <subcellularLocation>
        <location evidence="1 11">Golgi apparatus membrane</location>
        <topology evidence="1 11">Single-pass type II membrane protein</topology>
    </subcellularLocation>
</comment>
<comment type="caution">
    <text evidence="12">The sequence shown here is derived from an EMBL/GenBank/DDBJ whole genome shotgun (WGS) entry which is preliminary data.</text>
</comment>
<name>A0A8S4MZV4_OWEFU</name>
<sequence>MGLAIAQENNMGLMRRNCSMKRVFLILAGLLAIHIVVMTLFDIYRPPLTDFPDNEPGYGDCPACITRHPRKSNCKGCFPIAYPNILNNGKMCETGKSLDFMILIASEPEHVKHREAIRDSWVSKNAKYENVTFKYAFIMGLDHSNNTANANVLTEADTSNDIIQYNFVEHFRNDTIKGVLALNWAVQFCQNANILIKVDDDVFLNIPNLKDTLDKTPLDKTVAGHWLASRGPVRTEKSKAYVPYSYFPESSLPEYISSSMYLMTYETAVEVVKTVPDTPFFHLEGVYISFVIHKIGYGVKQLDGFNNFQVHPNPQYYCSCLTTSQELEPEDVTMIWDGMRLAGCTEQRVRCKTSYTPYIDVTWCRYWWWRHTIWLIAKWTFIITMCINIPLGGLLNYLGSRGVYLNALHKALYLGDTDGLVEHAKDGRSLRDIVSSNPPTLIKNV</sequence>
<dbReference type="GO" id="GO:0000139">
    <property type="term" value="C:Golgi membrane"/>
    <property type="evidence" value="ECO:0007669"/>
    <property type="project" value="UniProtKB-SubCell"/>
</dbReference>
<evidence type="ECO:0000256" key="5">
    <source>
        <dbReference type="ARBA" id="ARBA00022692"/>
    </source>
</evidence>